<sequence>MTETLIKPPGIRPDTVAHEPVAVGGIRPIRRLGLRKAFPFSRMTGVVVLLAVWAIGSAAGLIDERKLSAPWTVVSTAVELISDGVLQQHVLTSLGRAGLGFVIGAVIGTALALASGLTRTGEALIDGPVQVKRAIPTLGLIPLLILWLGIGETFKITIIALGVVVHMYIQTHNSLTAIDQRYVELSEVLRLSRAAFIRKVVLPGALPGFFLGLRLSVTGAWLTLIVVEGINAVTGLGKMMYNAQNYGQSDVILVGLVVYAVFGLLSDAGLRALERRALAWRKTLGG</sequence>
<organism evidence="9 10">
    <name type="scientific">Rhodococcus artemisiae</name>
    <dbReference type="NCBI Taxonomy" id="714159"/>
    <lineage>
        <taxon>Bacteria</taxon>
        <taxon>Bacillati</taxon>
        <taxon>Actinomycetota</taxon>
        <taxon>Actinomycetes</taxon>
        <taxon>Mycobacteriales</taxon>
        <taxon>Nocardiaceae</taxon>
        <taxon>Rhodococcus</taxon>
    </lineage>
</organism>
<evidence type="ECO:0000256" key="3">
    <source>
        <dbReference type="ARBA" id="ARBA00022475"/>
    </source>
</evidence>
<name>A0ABU7LG58_9NOCA</name>
<feature type="transmembrane region" description="Helical" evidence="7">
    <location>
        <begin position="40"/>
        <end position="62"/>
    </location>
</feature>
<comment type="caution">
    <text evidence="9">The sequence shown here is derived from an EMBL/GenBank/DDBJ whole genome shotgun (WGS) entry which is preliminary data.</text>
</comment>
<dbReference type="CDD" id="cd06261">
    <property type="entry name" value="TM_PBP2"/>
    <property type="match status" value="1"/>
</dbReference>
<keyword evidence="2 7" id="KW-0813">Transport</keyword>
<dbReference type="PANTHER" id="PTHR30151">
    <property type="entry name" value="ALKANE SULFONATE ABC TRANSPORTER-RELATED, MEMBRANE SUBUNIT"/>
    <property type="match status" value="1"/>
</dbReference>
<evidence type="ECO:0000256" key="2">
    <source>
        <dbReference type="ARBA" id="ARBA00022448"/>
    </source>
</evidence>
<dbReference type="SUPFAM" id="SSF161098">
    <property type="entry name" value="MetI-like"/>
    <property type="match status" value="1"/>
</dbReference>
<protein>
    <submittedName>
        <fullName evidence="9">ABC transporter permease</fullName>
    </submittedName>
</protein>
<feature type="transmembrane region" description="Helical" evidence="7">
    <location>
        <begin position="98"/>
        <end position="118"/>
    </location>
</feature>
<dbReference type="InterPro" id="IPR035906">
    <property type="entry name" value="MetI-like_sf"/>
</dbReference>
<evidence type="ECO:0000313" key="9">
    <source>
        <dbReference type="EMBL" id="MEE2060542.1"/>
    </source>
</evidence>
<evidence type="ECO:0000256" key="4">
    <source>
        <dbReference type="ARBA" id="ARBA00022692"/>
    </source>
</evidence>
<evidence type="ECO:0000259" key="8">
    <source>
        <dbReference type="PROSITE" id="PS50928"/>
    </source>
</evidence>
<evidence type="ECO:0000313" key="10">
    <source>
        <dbReference type="Proteomes" id="UP001336020"/>
    </source>
</evidence>
<dbReference type="Pfam" id="PF00528">
    <property type="entry name" value="BPD_transp_1"/>
    <property type="match status" value="1"/>
</dbReference>
<feature type="transmembrane region" description="Helical" evidence="7">
    <location>
        <begin position="246"/>
        <end position="266"/>
    </location>
</feature>
<keyword evidence="10" id="KW-1185">Reference proteome</keyword>
<dbReference type="InterPro" id="IPR000515">
    <property type="entry name" value="MetI-like"/>
</dbReference>
<evidence type="ECO:0000256" key="1">
    <source>
        <dbReference type="ARBA" id="ARBA00004651"/>
    </source>
</evidence>
<gene>
    <name evidence="9" type="ORF">Q7514_23750</name>
</gene>
<keyword evidence="5 7" id="KW-1133">Transmembrane helix</keyword>
<feature type="transmembrane region" description="Helical" evidence="7">
    <location>
        <begin position="200"/>
        <end position="226"/>
    </location>
</feature>
<evidence type="ECO:0000256" key="6">
    <source>
        <dbReference type="ARBA" id="ARBA00023136"/>
    </source>
</evidence>
<reference evidence="9 10" key="1">
    <citation type="submission" date="2023-07" db="EMBL/GenBank/DDBJ databases">
        <authorList>
            <person name="Girao M."/>
            <person name="Carvalho M.F."/>
        </authorList>
    </citation>
    <scope>NUCLEOTIDE SEQUENCE [LARGE SCALE GENOMIC DNA]</scope>
    <source>
        <strain evidence="9 10">YIM65754</strain>
    </source>
</reference>
<dbReference type="Proteomes" id="UP001336020">
    <property type="component" value="Unassembled WGS sequence"/>
</dbReference>
<evidence type="ECO:0000256" key="7">
    <source>
        <dbReference type="RuleBase" id="RU363032"/>
    </source>
</evidence>
<keyword evidence="4 7" id="KW-0812">Transmembrane</keyword>
<dbReference type="EMBL" id="JAUTXY010000013">
    <property type="protein sequence ID" value="MEE2060542.1"/>
    <property type="molecule type" value="Genomic_DNA"/>
</dbReference>
<feature type="transmembrane region" description="Helical" evidence="7">
    <location>
        <begin position="138"/>
        <end position="165"/>
    </location>
</feature>
<comment type="subcellular location">
    <subcellularLocation>
        <location evidence="1 7">Cell membrane</location>
        <topology evidence="1 7">Multi-pass membrane protein</topology>
    </subcellularLocation>
</comment>
<keyword evidence="3" id="KW-1003">Cell membrane</keyword>
<dbReference type="RefSeq" id="WP_330135720.1">
    <property type="nucleotide sequence ID" value="NZ_JAUTXY010000013.1"/>
</dbReference>
<proteinExistence type="inferred from homology"/>
<dbReference type="PROSITE" id="PS50928">
    <property type="entry name" value="ABC_TM1"/>
    <property type="match status" value="1"/>
</dbReference>
<dbReference type="Gene3D" id="1.10.3720.10">
    <property type="entry name" value="MetI-like"/>
    <property type="match status" value="1"/>
</dbReference>
<accession>A0ABU7LG58</accession>
<dbReference type="PANTHER" id="PTHR30151:SF38">
    <property type="entry name" value="ALIPHATIC SULFONATES TRANSPORT PERMEASE PROTEIN SSUC-RELATED"/>
    <property type="match status" value="1"/>
</dbReference>
<feature type="domain" description="ABC transmembrane type-1" evidence="8">
    <location>
        <begin position="90"/>
        <end position="270"/>
    </location>
</feature>
<keyword evidence="6 7" id="KW-0472">Membrane</keyword>
<comment type="similarity">
    <text evidence="7">Belongs to the binding-protein-dependent transport system permease family.</text>
</comment>
<evidence type="ECO:0000256" key="5">
    <source>
        <dbReference type="ARBA" id="ARBA00022989"/>
    </source>
</evidence>